<keyword evidence="1" id="KW-1133">Transmembrane helix</keyword>
<organism evidence="2 3">
    <name type="scientific">Nephila pilipes</name>
    <name type="common">Giant wood spider</name>
    <name type="synonym">Nephila maculata</name>
    <dbReference type="NCBI Taxonomy" id="299642"/>
    <lineage>
        <taxon>Eukaryota</taxon>
        <taxon>Metazoa</taxon>
        <taxon>Ecdysozoa</taxon>
        <taxon>Arthropoda</taxon>
        <taxon>Chelicerata</taxon>
        <taxon>Arachnida</taxon>
        <taxon>Araneae</taxon>
        <taxon>Araneomorphae</taxon>
        <taxon>Entelegynae</taxon>
        <taxon>Araneoidea</taxon>
        <taxon>Nephilidae</taxon>
        <taxon>Nephila</taxon>
    </lineage>
</organism>
<sequence length="136" mass="15268">MKNAVLDVVENYVLGLKCIVIIAISASNDISVYLYSGNVKNNLLHVKTSNFSSLPTIEPNCNLFITNGPVLLFSSSNDQYLWTLSYKLESYWNSSISSPIFIPDKVFQFSCIGQLFVEDGMLIQLRIALVPYPFQC</sequence>
<reference evidence="2" key="1">
    <citation type="submission" date="2020-08" db="EMBL/GenBank/DDBJ databases">
        <title>Multicomponent nature underlies the extraordinary mechanical properties of spider dragline silk.</title>
        <authorList>
            <person name="Kono N."/>
            <person name="Nakamura H."/>
            <person name="Mori M."/>
            <person name="Yoshida Y."/>
            <person name="Ohtoshi R."/>
            <person name="Malay A.D."/>
            <person name="Moran D.A.P."/>
            <person name="Tomita M."/>
            <person name="Numata K."/>
            <person name="Arakawa K."/>
        </authorList>
    </citation>
    <scope>NUCLEOTIDE SEQUENCE</scope>
</reference>
<protein>
    <submittedName>
        <fullName evidence="2">Uncharacterized protein</fullName>
    </submittedName>
</protein>
<dbReference type="Proteomes" id="UP000887013">
    <property type="component" value="Unassembled WGS sequence"/>
</dbReference>
<evidence type="ECO:0000313" key="2">
    <source>
        <dbReference type="EMBL" id="GFT33438.1"/>
    </source>
</evidence>
<evidence type="ECO:0000256" key="1">
    <source>
        <dbReference type="SAM" id="Phobius"/>
    </source>
</evidence>
<keyword evidence="1" id="KW-0472">Membrane</keyword>
<name>A0A8X6TPP9_NEPPI</name>
<gene>
    <name evidence="2" type="ORF">NPIL_433151</name>
</gene>
<keyword evidence="3" id="KW-1185">Reference proteome</keyword>
<proteinExistence type="predicted"/>
<dbReference type="AlphaFoldDB" id="A0A8X6TPP9"/>
<evidence type="ECO:0000313" key="3">
    <source>
        <dbReference type="Proteomes" id="UP000887013"/>
    </source>
</evidence>
<comment type="caution">
    <text evidence="2">The sequence shown here is derived from an EMBL/GenBank/DDBJ whole genome shotgun (WGS) entry which is preliminary data.</text>
</comment>
<feature type="transmembrane region" description="Helical" evidence="1">
    <location>
        <begin position="12"/>
        <end position="35"/>
    </location>
</feature>
<accession>A0A8X6TPP9</accession>
<keyword evidence="1" id="KW-0812">Transmembrane</keyword>
<dbReference type="EMBL" id="BMAW01061915">
    <property type="protein sequence ID" value="GFT33438.1"/>
    <property type="molecule type" value="Genomic_DNA"/>
</dbReference>